<comment type="similarity">
    <text evidence="4">Belongs to the MsrA Met sulfoxide reductase family.</text>
</comment>
<organism evidence="5">
    <name type="scientific">Gordonia amarae</name>
    <dbReference type="NCBI Taxonomy" id="36821"/>
    <lineage>
        <taxon>Bacteria</taxon>
        <taxon>Bacillati</taxon>
        <taxon>Actinomycetota</taxon>
        <taxon>Actinomycetes</taxon>
        <taxon>Mycobacteriales</taxon>
        <taxon>Gordoniaceae</taxon>
        <taxon>Gordonia</taxon>
    </lineage>
</organism>
<dbReference type="InterPro" id="IPR050162">
    <property type="entry name" value="MsrA_MetSO_reductase"/>
</dbReference>
<dbReference type="PANTHER" id="PTHR42799">
    <property type="entry name" value="MITOCHONDRIAL PEPTIDE METHIONINE SULFOXIDE REDUCTASE"/>
    <property type="match status" value="1"/>
</dbReference>
<name>A0A857L2Y4_9ACTN</name>
<comment type="catalytic activity">
    <reaction evidence="2 4">
        <text>L-methionyl-[protein] + [thioredoxin]-disulfide + H2O = L-methionyl-(S)-S-oxide-[protein] + [thioredoxin]-dithiol</text>
        <dbReference type="Rhea" id="RHEA:14217"/>
        <dbReference type="Rhea" id="RHEA-COMP:10698"/>
        <dbReference type="Rhea" id="RHEA-COMP:10700"/>
        <dbReference type="Rhea" id="RHEA-COMP:12313"/>
        <dbReference type="Rhea" id="RHEA-COMP:12315"/>
        <dbReference type="ChEBI" id="CHEBI:15377"/>
        <dbReference type="ChEBI" id="CHEBI:16044"/>
        <dbReference type="ChEBI" id="CHEBI:29950"/>
        <dbReference type="ChEBI" id="CHEBI:44120"/>
        <dbReference type="ChEBI" id="CHEBI:50058"/>
        <dbReference type="EC" id="1.8.4.11"/>
    </reaction>
</comment>
<proteinExistence type="inferred from homology"/>
<dbReference type="GO" id="GO:0005737">
    <property type="term" value="C:cytoplasm"/>
    <property type="evidence" value="ECO:0007669"/>
    <property type="project" value="TreeGrafter"/>
</dbReference>
<dbReference type="EMBL" id="CP045810">
    <property type="protein sequence ID" value="QHN41632.1"/>
    <property type="molecule type" value="Genomic_DNA"/>
</dbReference>
<evidence type="ECO:0000256" key="2">
    <source>
        <dbReference type="ARBA" id="ARBA00047806"/>
    </source>
</evidence>
<evidence type="ECO:0000256" key="3">
    <source>
        <dbReference type="ARBA" id="ARBA00048782"/>
    </source>
</evidence>
<evidence type="ECO:0000313" key="5">
    <source>
        <dbReference type="EMBL" id="QHN41632.1"/>
    </source>
</evidence>
<accession>A0A857L2Y4</accession>
<comment type="catalytic activity">
    <reaction evidence="3 4">
        <text>[thioredoxin]-disulfide + L-methionine + H2O = L-methionine (S)-S-oxide + [thioredoxin]-dithiol</text>
        <dbReference type="Rhea" id="RHEA:19993"/>
        <dbReference type="Rhea" id="RHEA-COMP:10698"/>
        <dbReference type="Rhea" id="RHEA-COMP:10700"/>
        <dbReference type="ChEBI" id="CHEBI:15377"/>
        <dbReference type="ChEBI" id="CHEBI:29950"/>
        <dbReference type="ChEBI" id="CHEBI:50058"/>
        <dbReference type="ChEBI" id="CHEBI:57844"/>
        <dbReference type="ChEBI" id="CHEBI:58772"/>
        <dbReference type="EC" id="1.8.4.11"/>
    </reaction>
</comment>
<keyword evidence="1 4" id="KW-0560">Oxidoreductase</keyword>
<reference evidence="5" key="1">
    <citation type="journal article" date="2021" name="Nat. Microbiol.">
        <title>Cocultivation of an ultrasmall environmental parasitic bacterium with lytic ability against bacteria associated with wastewater foams.</title>
        <authorList>
            <person name="Batinovic S."/>
            <person name="Rose J.J.A."/>
            <person name="Ratcliffe J."/>
            <person name="Seviour R.J."/>
            <person name="Petrovski S."/>
        </authorList>
    </citation>
    <scope>NUCLEOTIDE SEQUENCE</scope>
    <source>
        <strain evidence="5">CON44</strain>
    </source>
</reference>
<dbReference type="AlphaFoldDB" id="A0A857L2Y4"/>
<evidence type="ECO:0000256" key="4">
    <source>
        <dbReference type="HAMAP-Rule" id="MF_01401"/>
    </source>
</evidence>
<evidence type="ECO:0000256" key="1">
    <source>
        <dbReference type="ARBA" id="ARBA00023002"/>
    </source>
</evidence>
<dbReference type="NCBIfam" id="TIGR00401">
    <property type="entry name" value="msrA"/>
    <property type="match status" value="1"/>
</dbReference>
<dbReference type="InterPro" id="IPR036509">
    <property type="entry name" value="Met_Sox_Rdtase_MsrA_sf"/>
</dbReference>
<dbReference type="HAMAP" id="MF_01401">
    <property type="entry name" value="MsrA"/>
    <property type="match status" value="1"/>
</dbReference>
<gene>
    <name evidence="4 5" type="primary">msrA</name>
    <name evidence="5" type="ORF">GII30_22930</name>
</gene>
<dbReference type="InterPro" id="IPR002569">
    <property type="entry name" value="Met_Sox_Rdtase_MsrA_dom"/>
</dbReference>
<dbReference type="PANTHER" id="PTHR42799:SF2">
    <property type="entry name" value="MITOCHONDRIAL PEPTIDE METHIONINE SULFOXIDE REDUCTASE"/>
    <property type="match status" value="1"/>
</dbReference>
<feature type="active site" evidence="4">
    <location>
        <position position="70"/>
    </location>
</feature>
<dbReference type="SUPFAM" id="SSF55068">
    <property type="entry name" value="Peptide methionine sulfoxide reductase"/>
    <property type="match status" value="1"/>
</dbReference>
<dbReference type="Pfam" id="PF01625">
    <property type="entry name" value="PMSR"/>
    <property type="match status" value="1"/>
</dbReference>
<dbReference type="RefSeq" id="WP_040515681.1">
    <property type="nucleotide sequence ID" value="NZ_CP045804.1"/>
</dbReference>
<dbReference type="GO" id="GO:0034599">
    <property type="term" value="P:cellular response to oxidative stress"/>
    <property type="evidence" value="ECO:0007669"/>
    <property type="project" value="TreeGrafter"/>
</dbReference>
<dbReference type="GO" id="GO:0008113">
    <property type="term" value="F:peptide-methionine (S)-S-oxide reductase activity"/>
    <property type="evidence" value="ECO:0007669"/>
    <property type="project" value="UniProtKB-UniRule"/>
</dbReference>
<protein>
    <recommendedName>
        <fullName evidence="4">Peptide methionine sulfoxide reductase MsrA</fullName>
        <shortName evidence="4">Protein-methionine-S-oxide reductase</shortName>
        <ecNumber evidence="4">1.8.4.11</ecNumber>
    </recommendedName>
    <alternativeName>
        <fullName evidence="4">Peptide-methionine (S)-S-oxide reductase</fullName>
        <shortName evidence="4">Peptide Met(O) reductase</shortName>
    </alternativeName>
</protein>
<sequence>MSWLDQVFSGASSKRTMIAPAEALPGRPTPVPLAASNVVLGHPMRGDDPESAAGIGTFDGYQVVVLAGGCFWGVEEIFWQVPGVYTTAVGYAGGFTPNPSYEEVCTARTGHTESTLVVFDPQVIDLEGVLKVFWETHDPTQEMQQGNDVGTQYRSAIYTVGDDDAQLARDSAQRFGAVVAEAGLGAIATEIASLEQAGDGRFYYAEDYHQQYLAKNPNGYRCHASTGLQYPA</sequence>
<dbReference type="EC" id="1.8.4.11" evidence="4"/>
<dbReference type="Gene3D" id="3.30.1060.10">
    <property type="entry name" value="Peptide methionine sulphoxide reductase MsrA"/>
    <property type="match status" value="1"/>
</dbReference>
<comment type="function">
    <text evidence="4">Has an important function as a repair enzyme for proteins that have been inactivated by oxidation. Catalyzes the reversible oxidation-reduction of methionine sulfoxide in proteins to methionine.</text>
</comment>